<evidence type="ECO:0000313" key="2">
    <source>
        <dbReference type="EMBL" id="MBO1860358.1"/>
    </source>
</evidence>
<accession>A0A939M0M4</accession>
<evidence type="ECO:0008006" key="5">
    <source>
        <dbReference type="Google" id="ProtNLM"/>
    </source>
</evidence>
<reference evidence="2" key="1">
    <citation type="submission" date="2021-03" db="EMBL/GenBank/DDBJ databases">
        <title>Whole Genome Sequence of Bradyrhizobium sp. Strain 144S4.</title>
        <authorList>
            <person name="Bromfield E.S.P."/>
            <person name="Cloutier S."/>
        </authorList>
    </citation>
    <scope>NUCLEOTIDE SEQUENCE [LARGE SCALE GENOMIC DNA]</scope>
    <source>
        <strain evidence="2">144S4</strain>
    </source>
</reference>
<gene>
    <name evidence="3" type="ORF">J4G43_002765</name>
    <name evidence="2" type="ORF">J4G43_05005</name>
</gene>
<reference evidence="3 4" key="2">
    <citation type="journal article" date="2022" name="Int. J. Syst. Evol. Microbiol.">
        <title>Strains of Bradyrhizobium barranii sp. nov. associated with legumes native to Canada are symbionts of soybeans and belong to different subspecies (subsp. barranii subsp. nov. and subsp. apii subsp. nov.) and symbiovars (sv. glycinearum and sv. septentrionale).</title>
        <authorList>
            <person name="Bromfield E.S.P."/>
            <person name="Cloutier S."/>
            <person name="Wasai-Hara S."/>
            <person name="Minamisawa K."/>
        </authorList>
    </citation>
    <scope>NUCLEOTIDE SEQUENCE [LARGE SCALE GENOMIC DNA]</scope>
    <source>
        <strain evidence="3 4">144S4</strain>
    </source>
</reference>
<sequence length="63" mass="7077">MAELYPVRKACPVCGRPMKAVPGEALERRLRYVCTNCDDDPLHDPTARKWVDSPLKPPADPET</sequence>
<feature type="compositionally biased region" description="Basic and acidic residues" evidence="1">
    <location>
        <begin position="40"/>
        <end position="51"/>
    </location>
</feature>
<evidence type="ECO:0000256" key="1">
    <source>
        <dbReference type="SAM" id="MobiDB-lite"/>
    </source>
</evidence>
<proteinExistence type="predicted"/>
<evidence type="ECO:0000313" key="3">
    <source>
        <dbReference type="EMBL" id="UEM13286.1"/>
    </source>
</evidence>
<evidence type="ECO:0000313" key="4">
    <source>
        <dbReference type="Proteomes" id="UP000664702"/>
    </source>
</evidence>
<protein>
    <recommendedName>
        <fullName evidence="5">Nudix hydrolase N-terminal domain-containing protein</fullName>
    </recommendedName>
</protein>
<organism evidence="2">
    <name type="scientific">Bradyrhizobium barranii subsp. barranii</name>
    <dbReference type="NCBI Taxonomy" id="2823807"/>
    <lineage>
        <taxon>Bacteria</taxon>
        <taxon>Pseudomonadati</taxon>
        <taxon>Pseudomonadota</taxon>
        <taxon>Alphaproteobacteria</taxon>
        <taxon>Hyphomicrobiales</taxon>
        <taxon>Nitrobacteraceae</taxon>
        <taxon>Bradyrhizobium</taxon>
        <taxon>Bradyrhizobium barranii</taxon>
    </lineage>
</organism>
<dbReference type="Proteomes" id="UP000664702">
    <property type="component" value="Chromosome"/>
</dbReference>
<dbReference type="AlphaFoldDB" id="A0A939M0M4"/>
<dbReference type="EMBL" id="CP086136">
    <property type="protein sequence ID" value="UEM13286.1"/>
    <property type="molecule type" value="Genomic_DNA"/>
</dbReference>
<name>A0A939M0M4_9BRAD</name>
<feature type="region of interest" description="Disordered" evidence="1">
    <location>
        <begin position="38"/>
        <end position="63"/>
    </location>
</feature>
<dbReference type="KEGG" id="bban:J4G43_002765"/>
<dbReference type="RefSeq" id="WP_028152853.1">
    <property type="nucleotide sequence ID" value="NZ_CP086136.1"/>
</dbReference>
<dbReference type="EMBL" id="JAGEMI010000001">
    <property type="protein sequence ID" value="MBO1860358.1"/>
    <property type="molecule type" value="Genomic_DNA"/>
</dbReference>